<dbReference type="Pfam" id="PF13535">
    <property type="entry name" value="ATP-grasp_4"/>
    <property type="match status" value="1"/>
</dbReference>
<dbReference type="PANTHER" id="PTHR43585:SF2">
    <property type="entry name" value="ATP-GRASP ENZYME FSQD"/>
    <property type="match status" value="1"/>
</dbReference>
<keyword evidence="2 4" id="KW-0547">Nucleotide-binding</keyword>
<dbReference type="Gene3D" id="3.40.50.20">
    <property type="match status" value="1"/>
</dbReference>
<feature type="domain" description="ATP-grasp" evidence="5">
    <location>
        <begin position="109"/>
        <end position="298"/>
    </location>
</feature>
<dbReference type="Gene3D" id="3.30.470.20">
    <property type="entry name" value="ATP-grasp fold, B domain"/>
    <property type="match status" value="1"/>
</dbReference>
<sequence>MKRKILILGVASVQMDAIVELKKLGYETYACAMANDGPGADVADHFKEINILDVQSVVNYIVENDISLVYSVGSDLAIPVSSQISERLNMPHFVSEQTARICNNKNLMRTTLGNDFKGNVKFQVVNSSEEEIELEYPFILKPADSQGQRGVRLINNSEEYLGSFYEAKKYSRSGLVILEQYISGPELSVNSYIVNGEVIFLIPSDRETWSEYTGLVHKHVVPTVNLTTETSLELKNIIESASKKLGIYNGPVYAQMKLEQEQPYIIEITPRLDGCHMWNILNYYTGVNLLKLTFEHLINNDISELSKQREEVKCGYILEFICQQPNTDANYLPYQKEIQNSIYNFNYYKQGENIRPVNGQFDKIGYFIYKV</sequence>
<evidence type="ECO:0000313" key="7">
    <source>
        <dbReference type="Proteomes" id="UP001148125"/>
    </source>
</evidence>
<dbReference type="InterPro" id="IPR052032">
    <property type="entry name" value="ATP-dep_AA_Ligase"/>
</dbReference>
<dbReference type="InterPro" id="IPR011761">
    <property type="entry name" value="ATP-grasp"/>
</dbReference>
<dbReference type="SUPFAM" id="SSF56059">
    <property type="entry name" value="Glutathione synthetase ATP-binding domain-like"/>
    <property type="match status" value="1"/>
</dbReference>
<dbReference type="RefSeq" id="WP_275120433.1">
    <property type="nucleotide sequence ID" value="NZ_JAOTPO010000021.1"/>
</dbReference>
<dbReference type="Proteomes" id="UP001148125">
    <property type="component" value="Unassembled WGS sequence"/>
</dbReference>
<keyword evidence="3 4" id="KW-0067">ATP-binding</keyword>
<evidence type="ECO:0000256" key="3">
    <source>
        <dbReference type="ARBA" id="ARBA00022840"/>
    </source>
</evidence>
<reference evidence="6" key="1">
    <citation type="submission" date="2024-05" db="EMBL/GenBank/DDBJ databases">
        <title>Alkalihalobacillus sp. strain MEB203 novel alkaliphilic bacterium from Lonar Lake, India.</title>
        <authorList>
            <person name="Joshi A."/>
            <person name="Thite S."/>
            <person name="Mengade P."/>
        </authorList>
    </citation>
    <scope>NUCLEOTIDE SEQUENCE</scope>
    <source>
        <strain evidence="6">MEB 203</strain>
    </source>
</reference>
<protein>
    <submittedName>
        <fullName evidence="6">ATP-grasp domain-containing protein</fullName>
    </submittedName>
</protein>
<dbReference type="EMBL" id="JAOTPO010000021">
    <property type="protein sequence ID" value="MDE5415840.1"/>
    <property type="molecule type" value="Genomic_DNA"/>
</dbReference>
<evidence type="ECO:0000256" key="4">
    <source>
        <dbReference type="PROSITE-ProRule" id="PRU00409"/>
    </source>
</evidence>
<evidence type="ECO:0000259" key="5">
    <source>
        <dbReference type="PROSITE" id="PS50975"/>
    </source>
</evidence>
<proteinExistence type="predicted"/>
<name>A0ABT5VK61_9BACI</name>
<dbReference type="PANTHER" id="PTHR43585">
    <property type="entry name" value="FUMIPYRROLE BIOSYNTHESIS PROTEIN C"/>
    <property type="match status" value="1"/>
</dbReference>
<evidence type="ECO:0000256" key="2">
    <source>
        <dbReference type="ARBA" id="ARBA00022741"/>
    </source>
</evidence>
<comment type="caution">
    <text evidence="6">The sequence shown here is derived from an EMBL/GenBank/DDBJ whole genome shotgun (WGS) entry which is preliminary data.</text>
</comment>
<accession>A0ABT5VK61</accession>
<evidence type="ECO:0000256" key="1">
    <source>
        <dbReference type="ARBA" id="ARBA00022598"/>
    </source>
</evidence>
<keyword evidence="7" id="KW-1185">Reference proteome</keyword>
<dbReference type="InterPro" id="IPR013815">
    <property type="entry name" value="ATP_grasp_subdomain_1"/>
</dbReference>
<dbReference type="PROSITE" id="PS50975">
    <property type="entry name" value="ATP_GRASP"/>
    <property type="match status" value="1"/>
</dbReference>
<gene>
    <name evidence="6" type="ORF">N7Z68_21045</name>
</gene>
<dbReference type="Gene3D" id="3.30.1490.20">
    <property type="entry name" value="ATP-grasp fold, A domain"/>
    <property type="match status" value="1"/>
</dbReference>
<organism evidence="6 7">
    <name type="scientific">Alkalihalobacterium chitinilyticum</name>
    <dbReference type="NCBI Taxonomy" id="2980103"/>
    <lineage>
        <taxon>Bacteria</taxon>
        <taxon>Bacillati</taxon>
        <taxon>Bacillota</taxon>
        <taxon>Bacilli</taxon>
        <taxon>Bacillales</taxon>
        <taxon>Bacillaceae</taxon>
        <taxon>Alkalihalobacterium</taxon>
    </lineage>
</organism>
<keyword evidence="1" id="KW-0436">Ligase</keyword>
<evidence type="ECO:0000313" key="6">
    <source>
        <dbReference type="EMBL" id="MDE5415840.1"/>
    </source>
</evidence>